<dbReference type="Pfam" id="PF04712">
    <property type="entry name" value="Radial_spoke"/>
    <property type="match status" value="1"/>
</dbReference>
<keyword evidence="6" id="KW-0966">Cell projection</keyword>
<dbReference type="GO" id="GO:0060294">
    <property type="term" value="P:cilium movement involved in cell motility"/>
    <property type="evidence" value="ECO:0007669"/>
    <property type="project" value="InterPro"/>
</dbReference>
<dbReference type="Pfam" id="PF00079">
    <property type="entry name" value="Serpin"/>
    <property type="match status" value="1"/>
</dbReference>
<evidence type="ECO:0000256" key="8">
    <source>
        <dbReference type="SAM" id="MobiDB-lite"/>
    </source>
</evidence>
<evidence type="ECO:0000256" key="2">
    <source>
        <dbReference type="ARBA" id="ARBA00009500"/>
    </source>
</evidence>
<keyword evidence="3" id="KW-0963">Cytoplasm</keyword>
<feature type="region of interest" description="Disordered" evidence="8">
    <location>
        <begin position="866"/>
        <end position="930"/>
    </location>
</feature>
<dbReference type="SUPFAM" id="SSF56574">
    <property type="entry name" value="Serpins"/>
    <property type="match status" value="1"/>
</dbReference>
<evidence type="ECO:0000313" key="11">
    <source>
        <dbReference type="Proteomes" id="UP000077202"/>
    </source>
</evidence>
<dbReference type="InterPro" id="IPR042185">
    <property type="entry name" value="Serpin_sf_2"/>
</dbReference>
<name>A0A176WRI7_MARPO</name>
<evidence type="ECO:0000256" key="5">
    <source>
        <dbReference type="ARBA" id="ARBA00023212"/>
    </source>
</evidence>
<protein>
    <recommendedName>
        <fullName evidence="9">Serpin domain-containing protein</fullName>
    </recommendedName>
</protein>
<dbReference type="PANTHER" id="PTHR13159:SF0">
    <property type="entry name" value="RADIAL SPOKE HEAD 6 HOMOLOG A"/>
    <property type="match status" value="1"/>
</dbReference>
<feature type="compositionally biased region" description="Acidic residues" evidence="8">
    <location>
        <begin position="593"/>
        <end position="616"/>
    </location>
</feature>
<comment type="subcellular location">
    <subcellularLocation>
        <location evidence="1">Cytoplasm</location>
        <location evidence="1">Cytoskeleton</location>
        <location evidence="1">Cilium axoneme</location>
    </subcellularLocation>
</comment>
<feature type="compositionally biased region" description="Acidic residues" evidence="8">
    <location>
        <begin position="689"/>
        <end position="707"/>
    </location>
</feature>
<feature type="domain" description="Serpin" evidence="9">
    <location>
        <begin position="15"/>
        <end position="382"/>
    </location>
</feature>
<dbReference type="InterPro" id="IPR006802">
    <property type="entry name" value="Radial_spoke"/>
</dbReference>
<dbReference type="SMART" id="SM00093">
    <property type="entry name" value="SERPIN"/>
    <property type="match status" value="1"/>
</dbReference>
<keyword evidence="4" id="KW-0969">Cilium</keyword>
<feature type="compositionally biased region" description="Basic and acidic residues" evidence="8">
    <location>
        <begin position="576"/>
        <end position="592"/>
    </location>
</feature>
<feature type="region of interest" description="Disordered" evidence="8">
    <location>
        <begin position="683"/>
        <end position="715"/>
    </location>
</feature>
<feature type="compositionally biased region" description="Acidic residues" evidence="8">
    <location>
        <begin position="1023"/>
        <end position="1043"/>
    </location>
</feature>
<dbReference type="Gene3D" id="2.30.39.10">
    <property type="entry name" value="Alpha-1-antitrypsin, domain 1"/>
    <property type="match status" value="1"/>
</dbReference>
<comment type="caution">
    <text evidence="10">The sequence shown here is derived from an EMBL/GenBank/DDBJ whole genome shotgun (WGS) entry which is preliminary data.</text>
</comment>
<feature type="region of interest" description="Disordered" evidence="8">
    <location>
        <begin position="576"/>
        <end position="616"/>
    </location>
</feature>
<gene>
    <name evidence="10" type="ORF">AXG93_4461s1320</name>
</gene>
<organism evidence="10 11">
    <name type="scientific">Marchantia polymorpha subsp. ruderalis</name>
    <dbReference type="NCBI Taxonomy" id="1480154"/>
    <lineage>
        <taxon>Eukaryota</taxon>
        <taxon>Viridiplantae</taxon>
        <taxon>Streptophyta</taxon>
        <taxon>Embryophyta</taxon>
        <taxon>Marchantiophyta</taxon>
        <taxon>Marchantiopsida</taxon>
        <taxon>Marchantiidae</taxon>
        <taxon>Marchantiales</taxon>
        <taxon>Marchantiaceae</taxon>
        <taxon>Marchantia</taxon>
    </lineage>
</organism>
<accession>A0A176WRI7</accession>
<keyword evidence="11" id="KW-1185">Reference proteome</keyword>
<sequence length="1043" mass="113205">MDVALAIEHQTGFALDLYKEVAGKNAEASGNSLMSPISIATALAMAGAGAKGATLQEIQACLKLPEGEVMHQFTSQIQGAILKDGSDKGGPMLSFTNGLWVDHSLTLKSSFKDLVKGSYGTEARTANFADKAEEERKGINQWVLDQTKGKIEDLLPEGSVNEKTAMVLANSLYFKGTWKKQFDPADTKNDDFHLLDGKTVSVPFMTSSSKQFVRRYDTYTVLKVPYLQGEDQRSFSLFFVLPDAKDGLPQLEKDLDAKTLSTHLRWTSREIKMGELRIPKFKISAAIPIPEALQALGLKAPFSTAADFSDMVEGPNANLLFLSDVFHKCFIEVNEEGTEAAAASAATMMLKSITIMEPPIDFVADHPFLFILKEEMGSECTKTGTQQGHVAALGLSDKAFALSMEIFSPVRCRENLPFAEKKKHTSQRLVVSSFPYRRERTGNALTGTGNRYNASCATASRTRVFDGYKARAKCDPTMRAKASTSAGTDEGRVKYQNFIIQLPGDSVFTHLSELLRHILASRPNNAVDVLETSFLLKATRYISKESSGFLREGRDPKDVQAVASFLDLFSTKEVVEAPDDPKTKDKKPKPDAEGSEDTETVDTETETEETEAEPTNEFEAENLLADSVFMDAVGIGLGRIETHMIMLALKKLGDDPALGITTLRFFGKIFGTRRNYFVFESKVGGEGEGGQEGDEAEGTEEGGESEEGGAGAGAKAVKEEPLTFPPNVKDDVPVEEGAGPNANVYWVCNRLDEKCVRLPAVTPLQISTARKIKKFLTGDLEAEVTAVPPFPGVEKNFLRAQIARISAGTQLAPEGFFSASGGGEDDQSGAELTANEEWARPADAELGALTAWVHRQLYIRRTGRCADYEKPEPEEGQEESESAGETETETEATDDGEGTEGGDDGAATEDGEKSSPEEPEEIPEPLRTVDADADVADGVKPWSVSFSSSIAGFKNQVVCLRSLVWPGAFALATPSKFNNIYVGFAVKNSDYVPPVPPAMQKESRGEFVESSELPPEPEKEAPEGTDGEGTEGETTEGEETEEE</sequence>
<evidence type="ECO:0000259" key="9">
    <source>
        <dbReference type="SMART" id="SM00093"/>
    </source>
</evidence>
<dbReference type="InterPro" id="IPR042178">
    <property type="entry name" value="Serpin_sf_1"/>
</dbReference>
<comment type="similarity">
    <text evidence="2 7">Belongs to the serpin family.</text>
</comment>
<keyword evidence="5" id="KW-0206">Cytoskeleton</keyword>
<proteinExistence type="inferred from homology"/>
<evidence type="ECO:0000313" key="10">
    <source>
        <dbReference type="EMBL" id="OAE35153.1"/>
    </source>
</evidence>
<dbReference type="Proteomes" id="UP000077202">
    <property type="component" value="Unassembled WGS sequence"/>
</dbReference>
<dbReference type="AlphaFoldDB" id="A0A176WRI7"/>
<evidence type="ECO:0000256" key="4">
    <source>
        <dbReference type="ARBA" id="ARBA00023069"/>
    </source>
</evidence>
<dbReference type="CDD" id="cd02043">
    <property type="entry name" value="serpinP_plants"/>
    <property type="match status" value="1"/>
</dbReference>
<dbReference type="InterPro" id="IPR036186">
    <property type="entry name" value="Serpin_sf"/>
</dbReference>
<dbReference type="PANTHER" id="PTHR13159">
    <property type="entry name" value="RADIAL SPOKEHEAD-RELATED"/>
    <property type="match status" value="1"/>
</dbReference>
<feature type="compositionally biased region" description="Acidic residues" evidence="8">
    <location>
        <begin position="874"/>
        <end position="909"/>
    </location>
</feature>
<feature type="region of interest" description="Disordered" evidence="8">
    <location>
        <begin position="996"/>
        <end position="1043"/>
    </location>
</feature>
<dbReference type="EMBL" id="LVLJ01000253">
    <property type="protein sequence ID" value="OAE35153.1"/>
    <property type="molecule type" value="Genomic_DNA"/>
</dbReference>
<dbReference type="InterPro" id="IPR023796">
    <property type="entry name" value="Serpin_dom"/>
</dbReference>
<dbReference type="GO" id="GO:0001534">
    <property type="term" value="C:radial spoke"/>
    <property type="evidence" value="ECO:0007669"/>
    <property type="project" value="InterPro"/>
</dbReference>
<dbReference type="Gene3D" id="3.30.497.10">
    <property type="entry name" value="Antithrombin, subunit I, domain 2"/>
    <property type="match status" value="1"/>
</dbReference>
<reference evidence="10" key="1">
    <citation type="submission" date="2016-03" db="EMBL/GenBank/DDBJ databases">
        <title>Mechanisms controlling the formation of the plant cell surface in tip-growing cells are functionally conserved among land plants.</title>
        <authorList>
            <person name="Honkanen S."/>
            <person name="Jones V.A."/>
            <person name="Morieri G."/>
            <person name="Champion C."/>
            <person name="Hetherington A.J."/>
            <person name="Kelly S."/>
            <person name="Saint-Marcoux D."/>
            <person name="Proust H."/>
            <person name="Prescott H."/>
            <person name="Dolan L."/>
        </authorList>
    </citation>
    <scope>NUCLEOTIDE SEQUENCE [LARGE SCALE GENOMIC DNA]</scope>
    <source>
        <tissue evidence="10">Whole gametophyte</tissue>
    </source>
</reference>
<evidence type="ECO:0000256" key="7">
    <source>
        <dbReference type="RuleBase" id="RU000411"/>
    </source>
</evidence>
<evidence type="ECO:0000256" key="3">
    <source>
        <dbReference type="ARBA" id="ARBA00022490"/>
    </source>
</evidence>
<evidence type="ECO:0000256" key="6">
    <source>
        <dbReference type="ARBA" id="ARBA00023273"/>
    </source>
</evidence>
<dbReference type="GO" id="GO:0035082">
    <property type="term" value="P:axoneme assembly"/>
    <property type="evidence" value="ECO:0007669"/>
    <property type="project" value="TreeGrafter"/>
</dbReference>
<evidence type="ECO:0000256" key="1">
    <source>
        <dbReference type="ARBA" id="ARBA00004430"/>
    </source>
</evidence>